<name>A0A8K0WCB1_9HYPO</name>
<gene>
    <name evidence="3" type="ORF">BKA59DRAFT_471631</name>
</gene>
<evidence type="ECO:0000256" key="1">
    <source>
        <dbReference type="SAM" id="MobiDB-lite"/>
    </source>
</evidence>
<feature type="compositionally biased region" description="Polar residues" evidence="1">
    <location>
        <begin position="40"/>
        <end position="49"/>
    </location>
</feature>
<feature type="transmembrane region" description="Helical" evidence="2">
    <location>
        <begin position="79"/>
        <end position="104"/>
    </location>
</feature>
<comment type="caution">
    <text evidence="3">The sequence shown here is derived from an EMBL/GenBank/DDBJ whole genome shotgun (WGS) entry which is preliminary data.</text>
</comment>
<proteinExistence type="predicted"/>
<dbReference type="Proteomes" id="UP000813427">
    <property type="component" value="Unassembled WGS sequence"/>
</dbReference>
<accession>A0A8K0WCB1</accession>
<organism evidence="3 4">
    <name type="scientific">Fusarium tricinctum</name>
    <dbReference type="NCBI Taxonomy" id="61284"/>
    <lineage>
        <taxon>Eukaryota</taxon>
        <taxon>Fungi</taxon>
        <taxon>Dikarya</taxon>
        <taxon>Ascomycota</taxon>
        <taxon>Pezizomycotina</taxon>
        <taxon>Sordariomycetes</taxon>
        <taxon>Hypocreomycetidae</taxon>
        <taxon>Hypocreales</taxon>
        <taxon>Nectriaceae</taxon>
        <taxon>Fusarium</taxon>
        <taxon>Fusarium tricinctum species complex</taxon>
    </lineage>
</organism>
<sequence length="113" mass="12861">MAVSALVAVRPRLFPFRTSYKAIVIKGFSYSSTSRVYQNYKTTQDPNQTEPKRNGIPEPNPSYPAFNLNSLGLGKQMKIAVIIIISIFGTIETWFWCTAIWRWWQGLGEPSKS</sequence>
<protein>
    <submittedName>
        <fullName evidence="3">Uncharacterized protein</fullName>
    </submittedName>
</protein>
<keyword evidence="2" id="KW-0812">Transmembrane</keyword>
<dbReference type="OrthoDB" id="5231661at2759"/>
<dbReference type="AlphaFoldDB" id="A0A8K0WCB1"/>
<dbReference type="EMBL" id="JAGPXF010000003">
    <property type="protein sequence ID" value="KAH7251114.1"/>
    <property type="molecule type" value="Genomic_DNA"/>
</dbReference>
<feature type="region of interest" description="Disordered" evidence="1">
    <location>
        <begin position="40"/>
        <end position="61"/>
    </location>
</feature>
<keyword evidence="4" id="KW-1185">Reference proteome</keyword>
<evidence type="ECO:0000256" key="2">
    <source>
        <dbReference type="SAM" id="Phobius"/>
    </source>
</evidence>
<evidence type="ECO:0000313" key="3">
    <source>
        <dbReference type="EMBL" id="KAH7251114.1"/>
    </source>
</evidence>
<keyword evidence="2" id="KW-1133">Transmembrane helix</keyword>
<reference evidence="3" key="1">
    <citation type="journal article" date="2021" name="Nat. Commun.">
        <title>Genetic determinants of endophytism in the Arabidopsis root mycobiome.</title>
        <authorList>
            <person name="Mesny F."/>
            <person name="Miyauchi S."/>
            <person name="Thiergart T."/>
            <person name="Pickel B."/>
            <person name="Atanasova L."/>
            <person name="Karlsson M."/>
            <person name="Huettel B."/>
            <person name="Barry K.W."/>
            <person name="Haridas S."/>
            <person name="Chen C."/>
            <person name="Bauer D."/>
            <person name="Andreopoulos W."/>
            <person name="Pangilinan J."/>
            <person name="LaButti K."/>
            <person name="Riley R."/>
            <person name="Lipzen A."/>
            <person name="Clum A."/>
            <person name="Drula E."/>
            <person name="Henrissat B."/>
            <person name="Kohler A."/>
            <person name="Grigoriev I.V."/>
            <person name="Martin F.M."/>
            <person name="Hacquard S."/>
        </authorList>
    </citation>
    <scope>NUCLEOTIDE SEQUENCE</scope>
    <source>
        <strain evidence="3">MPI-SDFR-AT-0068</strain>
    </source>
</reference>
<keyword evidence="2" id="KW-0472">Membrane</keyword>
<evidence type="ECO:0000313" key="4">
    <source>
        <dbReference type="Proteomes" id="UP000813427"/>
    </source>
</evidence>